<dbReference type="OrthoDB" id="7865318at2"/>
<comment type="caution">
    <text evidence="1">The sequence shown here is derived from an EMBL/GenBank/DDBJ whole genome shotgun (WGS) entry which is preliminary data.</text>
</comment>
<dbReference type="RefSeq" id="WP_109793246.1">
    <property type="nucleotide sequence ID" value="NZ_PHIG01000031.1"/>
</dbReference>
<sequence>MGHPFGIRSPFGMRSPFGARDDGLAFLFAGGEEGAWYDPSDLSTLFQDSVGTTPVTADGDPVGLMLDKSKALALGAELVTNGDFDTDTTGWAGSSGGSISAVAGNLVLEVPAGDNFAEARYVATVESGKFYKITVDLIEVNVSGTSGARISAADSTNLGDTWGVTASNLSPGTHQLIVQADNTGLALRLFADNGSGVSDETVLWDNVSIREIAGNHATQSTSAARPVYKTSGGLHWLQFDGVDDFLNIGSALDLSPAAGSQVWTQAFGADSNSDTTYVYVSQRGANTPFITAANDGSTNTTIVSNDLTLNNTYVDGNLETPANQGDLHTLLEGRHLGRMEASVPSTSTFDAPQIGQYTTASFDFSGFIYSYVLVNKALTASEMSRLDAYQARKSGVTL</sequence>
<reference evidence="1 2" key="1">
    <citation type="submission" date="2017-11" db="EMBL/GenBank/DDBJ databases">
        <title>Draft genome sequence of Rhizobiales bacterium SY3-13.</title>
        <authorList>
            <person name="Sun C."/>
        </authorList>
    </citation>
    <scope>NUCLEOTIDE SEQUENCE [LARGE SCALE GENOMIC DNA]</scope>
    <source>
        <strain evidence="1 2">SY3-13</strain>
    </source>
</reference>
<accession>A0A2M9G2M2</accession>
<organism evidence="1 2">
    <name type="scientific">Minwuia thermotolerans</name>
    <dbReference type="NCBI Taxonomy" id="2056226"/>
    <lineage>
        <taxon>Bacteria</taxon>
        <taxon>Pseudomonadati</taxon>
        <taxon>Pseudomonadota</taxon>
        <taxon>Alphaproteobacteria</taxon>
        <taxon>Minwuiales</taxon>
        <taxon>Minwuiaceae</taxon>
        <taxon>Minwuia</taxon>
    </lineage>
</organism>
<dbReference type="EMBL" id="PHIG01000031">
    <property type="protein sequence ID" value="PJK29972.1"/>
    <property type="molecule type" value="Genomic_DNA"/>
</dbReference>
<dbReference type="AlphaFoldDB" id="A0A2M9G2M2"/>
<dbReference type="Proteomes" id="UP000229498">
    <property type="component" value="Unassembled WGS sequence"/>
</dbReference>
<name>A0A2M9G2M2_9PROT</name>
<dbReference type="Gene3D" id="2.60.120.260">
    <property type="entry name" value="Galactose-binding domain-like"/>
    <property type="match status" value="1"/>
</dbReference>
<evidence type="ECO:0000313" key="2">
    <source>
        <dbReference type="Proteomes" id="UP000229498"/>
    </source>
</evidence>
<protein>
    <submittedName>
        <fullName evidence="1">Uncharacterized protein</fullName>
    </submittedName>
</protein>
<gene>
    <name evidence="1" type="ORF">CVT23_09400</name>
</gene>
<dbReference type="SUPFAM" id="SSF49785">
    <property type="entry name" value="Galactose-binding domain-like"/>
    <property type="match status" value="1"/>
</dbReference>
<evidence type="ECO:0000313" key="1">
    <source>
        <dbReference type="EMBL" id="PJK29972.1"/>
    </source>
</evidence>
<keyword evidence="2" id="KW-1185">Reference proteome</keyword>
<dbReference type="InterPro" id="IPR008979">
    <property type="entry name" value="Galactose-bd-like_sf"/>
</dbReference>
<proteinExistence type="predicted"/>